<dbReference type="EMBL" id="QGKX02001290">
    <property type="protein sequence ID" value="KAF3538441.1"/>
    <property type="molecule type" value="Genomic_DNA"/>
</dbReference>
<comment type="caution">
    <text evidence="2">The sequence shown here is derived from an EMBL/GenBank/DDBJ whole genome shotgun (WGS) entry which is preliminary data.</text>
</comment>
<gene>
    <name evidence="2" type="ORF">F2Q69_00018212</name>
</gene>
<evidence type="ECO:0000313" key="2">
    <source>
        <dbReference type="EMBL" id="KAF3538441.1"/>
    </source>
</evidence>
<proteinExistence type="predicted"/>
<name>A0A8S9QBU4_BRACR</name>
<feature type="region of interest" description="Disordered" evidence="1">
    <location>
        <begin position="1"/>
        <end position="61"/>
    </location>
</feature>
<reference evidence="2" key="1">
    <citation type="submission" date="2019-12" db="EMBL/GenBank/DDBJ databases">
        <title>Genome sequencing and annotation of Brassica cretica.</title>
        <authorList>
            <person name="Studholme D.J."/>
            <person name="Sarris P."/>
        </authorList>
    </citation>
    <scope>NUCLEOTIDE SEQUENCE</scope>
    <source>
        <strain evidence="2">PFS-109/04</strain>
        <tissue evidence="2">Leaf</tissue>
    </source>
</reference>
<sequence>MYDDREGKDVSGHDKSLDVRKGLNPKASTASPGDQIGSCGNPAGQRCPWGKLHRLGPSNSYSKDTILDVLRVLVEVKKPSDSHKLQSQKA</sequence>
<organism evidence="2 3">
    <name type="scientific">Brassica cretica</name>
    <name type="common">Mustard</name>
    <dbReference type="NCBI Taxonomy" id="69181"/>
    <lineage>
        <taxon>Eukaryota</taxon>
        <taxon>Viridiplantae</taxon>
        <taxon>Streptophyta</taxon>
        <taxon>Embryophyta</taxon>
        <taxon>Tracheophyta</taxon>
        <taxon>Spermatophyta</taxon>
        <taxon>Magnoliopsida</taxon>
        <taxon>eudicotyledons</taxon>
        <taxon>Gunneridae</taxon>
        <taxon>Pentapetalae</taxon>
        <taxon>rosids</taxon>
        <taxon>malvids</taxon>
        <taxon>Brassicales</taxon>
        <taxon>Brassicaceae</taxon>
        <taxon>Brassiceae</taxon>
        <taxon>Brassica</taxon>
    </lineage>
</organism>
<evidence type="ECO:0000256" key="1">
    <source>
        <dbReference type="SAM" id="MobiDB-lite"/>
    </source>
</evidence>
<protein>
    <submittedName>
        <fullName evidence="2">Uncharacterized protein</fullName>
    </submittedName>
</protein>
<dbReference type="AlphaFoldDB" id="A0A8S9QBU4"/>
<feature type="compositionally biased region" description="Basic and acidic residues" evidence="1">
    <location>
        <begin position="1"/>
        <end position="21"/>
    </location>
</feature>
<evidence type="ECO:0000313" key="3">
    <source>
        <dbReference type="Proteomes" id="UP000712600"/>
    </source>
</evidence>
<accession>A0A8S9QBU4</accession>
<dbReference type="Proteomes" id="UP000712600">
    <property type="component" value="Unassembled WGS sequence"/>
</dbReference>